<dbReference type="PANTHER" id="PTHR45977:SF13">
    <property type="entry name" value="GB|AAF27103.1"/>
    <property type="match status" value="1"/>
</dbReference>
<keyword evidence="6" id="KW-0479">Metal-binding</keyword>
<dbReference type="SUPFAM" id="SSF57850">
    <property type="entry name" value="RING/U-box"/>
    <property type="match status" value="1"/>
</dbReference>
<dbReference type="Gene3D" id="3.30.40.10">
    <property type="entry name" value="Zinc/RING finger domain, C3HC4 (zinc finger)"/>
    <property type="match status" value="1"/>
</dbReference>
<keyword evidence="4" id="KW-0808">Transferase</keyword>
<gene>
    <name evidence="14" type="ORF">RchiOBHm_Chr2g0098751</name>
</gene>
<evidence type="ECO:0000313" key="15">
    <source>
        <dbReference type="Proteomes" id="UP000238479"/>
    </source>
</evidence>
<dbReference type="EC" id="2.3.2.27" evidence="3"/>
<organism evidence="14 15">
    <name type="scientific">Rosa chinensis</name>
    <name type="common">China rose</name>
    <dbReference type="NCBI Taxonomy" id="74649"/>
    <lineage>
        <taxon>Eukaryota</taxon>
        <taxon>Viridiplantae</taxon>
        <taxon>Streptophyta</taxon>
        <taxon>Embryophyta</taxon>
        <taxon>Tracheophyta</taxon>
        <taxon>Spermatophyta</taxon>
        <taxon>Magnoliopsida</taxon>
        <taxon>eudicotyledons</taxon>
        <taxon>Gunneridae</taxon>
        <taxon>Pentapetalae</taxon>
        <taxon>rosids</taxon>
        <taxon>fabids</taxon>
        <taxon>Rosales</taxon>
        <taxon>Rosaceae</taxon>
        <taxon>Rosoideae</taxon>
        <taxon>Rosoideae incertae sedis</taxon>
        <taxon>Rosa</taxon>
    </lineage>
</organism>
<accession>A0A2P6RLN8</accession>
<dbReference type="InterPro" id="IPR001841">
    <property type="entry name" value="Znf_RING"/>
</dbReference>
<feature type="domain" description="RING-type" evidence="13">
    <location>
        <begin position="45"/>
        <end position="88"/>
    </location>
</feature>
<evidence type="ECO:0000256" key="5">
    <source>
        <dbReference type="ARBA" id="ARBA00022692"/>
    </source>
</evidence>
<evidence type="ECO:0000256" key="10">
    <source>
        <dbReference type="ARBA" id="ARBA00022989"/>
    </source>
</evidence>
<evidence type="ECO:0000256" key="3">
    <source>
        <dbReference type="ARBA" id="ARBA00012483"/>
    </source>
</evidence>
<comment type="subcellular location">
    <subcellularLocation>
        <location evidence="2">Membrane</location>
        <topology evidence="2">Multi-pass membrane protein</topology>
    </subcellularLocation>
</comment>
<reference evidence="14 15" key="1">
    <citation type="journal article" date="2018" name="Nat. Genet.">
        <title>The Rosa genome provides new insights in the design of modern roses.</title>
        <authorList>
            <person name="Bendahmane M."/>
        </authorList>
    </citation>
    <scope>NUCLEOTIDE SEQUENCE [LARGE SCALE GENOMIC DNA]</scope>
    <source>
        <strain evidence="15">cv. Old Blush</strain>
    </source>
</reference>
<dbReference type="OMA" id="VERWFHA"/>
<dbReference type="PANTHER" id="PTHR45977">
    <property type="entry name" value="TARGET OF ERK KINASE MPK-1"/>
    <property type="match status" value="1"/>
</dbReference>
<name>A0A2P6RLN8_ROSCH</name>
<keyword evidence="8" id="KW-0833">Ubl conjugation pathway</keyword>
<evidence type="ECO:0000256" key="11">
    <source>
        <dbReference type="ARBA" id="ARBA00023136"/>
    </source>
</evidence>
<dbReference type="GO" id="GO:0000325">
    <property type="term" value="C:plant-type vacuole"/>
    <property type="evidence" value="ECO:0007669"/>
    <property type="project" value="TreeGrafter"/>
</dbReference>
<dbReference type="GO" id="GO:0016020">
    <property type="term" value="C:membrane"/>
    <property type="evidence" value="ECO:0007669"/>
    <property type="project" value="UniProtKB-SubCell"/>
</dbReference>
<dbReference type="InterPro" id="IPR013083">
    <property type="entry name" value="Znf_RING/FYVE/PHD"/>
</dbReference>
<dbReference type="GO" id="GO:0061630">
    <property type="term" value="F:ubiquitin protein ligase activity"/>
    <property type="evidence" value="ECO:0007669"/>
    <property type="project" value="UniProtKB-EC"/>
</dbReference>
<dbReference type="Pfam" id="PF13639">
    <property type="entry name" value="zf-RING_2"/>
    <property type="match status" value="1"/>
</dbReference>
<dbReference type="SMART" id="SM00184">
    <property type="entry name" value="RING"/>
    <property type="match status" value="1"/>
</dbReference>
<dbReference type="GO" id="GO:0008270">
    <property type="term" value="F:zinc ion binding"/>
    <property type="evidence" value="ECO:0007669"/>
    <property type="project" value="UniProtKB-KW"/>
</dbReference>
<evidence type="ECO:0000256" key="8">
    <source>
        <dbReference type="ARBA" id="ARBA00022786"/>
    </source>
</evidence>
<dbReference type="Gramene" id="PRQ47352">
    <property type="protein sequence ID" value="PRQ47352"/>
    <property type="gene ID" value="RchiOBHm_Chr2g0098751"/>
</dbReference>
<dbReference type="GO" id="GO:0006511">
    <property type="term" value="P:ubiquitin-dependent protein catabolic process"/>
    <property type="evidence" value="ECO:0007669"/>
    <property type="project" value="TreeGrafter"/>
</dbReference>
<dbReference type="GO" id="GO:0016567">
    <property type="term" value="P:protein ubiquitination"/>
    <property type="evidence" value="ECO:0007669"/>
    <property type="project" value="TreeGrafter"/>
</dbReference>
<keyword evidence="5" id="KW-0812">Transmembrane</keyword>
<evidence type="ECO:0000256" key="1">
    <source>
        <dbReference type="ARBA" id="ARBA00000900"/>
    </source>
</evidence>
<comment type="catalytic activity">
    <reaction evidence="1">
        <text>S-ubiquitinyl-[E2 ubiquitin-conjugating enzyme]-L-cysteine + [acceptor protein]-L-lysine = [E2 ubiquitin-conjugating enzyme]-L-cysteine + N(6)-ubiquitinyl-[acceptor protein]-L-lysine.</text>
        <dbReference type="EC" id="2.3.2.27"/>
    </reaction>
</comment>
<evidence type="ECO:0000256" key="7">
    <source>
        <dbReference type="ARBA" id="ARBA00022771"/>
    </source>
</evidence>
<evidence type="ECO:0000256" key="2">
    <source>
        <dbReference type="ARBA" id="ARBA00004141"/>
    </source>
</evidence>
<keyword evidence="7 12" id="KW-0863">Zinc-finger</keyword>
<evidence type="ECO:0000313" key="14">
    <source>
        <dbReference type="EMBL" id="PRQ47352.1"/>
    </source>
</evidence>
<evidence type="ECO:0000256" key="12">
    <source>
        <dbReference type="PROSITE-ProRule" id="PRU00175"/>
    </source>
</evidence>
<keyword evidence="9" id="KW-0862">Zinc</keyword>
<dbReference type="Proteomes" id="UP000238479">
    <property type="component" value="Chromosome 2"/>
</dbReference>
<keyword evidence="11" id="KW-0472">Membrane</keyword>
<comment type="caution">
    <text evidence="14">The sequence shown here is derived from an EMBL/GenBank/DDBJ whole genome shotgun (WGS) entry which is preliminary data.</text>
</comment>
<protein>
    <recommendedName>
        <fullName evidence="3">RING-type E3 ubiquitin transferase</fullName>
        <ecNumber evidence="3">2.3.2.27</ecNumber>
    </recommendedName>
</protein>
<dbReference type="AlphaFoldDB" id="A0A2P6RLN8"/>
<dbReference type="PROSITE" id="PS50089">
    <property type="entry name" value="ZF_RING_2"/>
    <property type="match status" value="1"/>
</dbReference>
<evidence type="ECO:0000256" key="4">
    <source>
        <dbReference type="ARBA" id="ARBA00022679"/>
    </source>
</evidence>
<keyword evidence="15" id="KW-1185">Reference proteome</keyword>
<evidence type="ECO:0000256" key="9">
    <source>
        <dbReference type="ARBA" id="ARBA00022833"/>
    </source>
</evidence>
<evidence type="ECO:0000256" key="6">
    <source>
        <dbReference type="ARBA" id="ARBA00022723"/>
    </source>
</evidence>
<sequence length="120" mass="14057">MVLKTVVTFLYNFFKEKFQQPMLCLYDVVKSEEGLVESAAEGEFCCVCLSRLVEEHQDMRILPCRHKFHKSCVDEWFNACRKTCPLCRFPVGGQKKTQMVEMMLTDEMMIYFSSFHVAGF</sequence>
<dbReference type="EMBL" id="PDCK01000040">
    <property type="protein sequence ID" value="PRQ47352.1"/>
    <property type="molecule type" value="Genomic_DNA"/>
</dbReference>
<proteinExistence type="predicted"/>
<evidence type="ECO:0000259" key="13">
    <source>
        <dbReference type="PROSITE" id="PS50089"/>
    </source>
</evidence>
<keyword evidence="10" id="KW-1133">Transmembrane helix</keyword>